<accession>A0A858ZY05</accession>
<reference evidence="9 10" key="1">
    <citation type="submission" date="2020-05" db="EMBL/GenBank/DDBJ databases">
        <title>Complete genome sequence of Alicycliphilus denitrificans DP3.</title>
        <authorList>
            <person name="Chen X."/>
        </authorList>
    </citation>
    <scope>NUCLEOTIDE SEQUENCE [LARGE SCALE GENOMIC DNA]</scope>
    <source>
        <strain evidence="9 10">DP3</strain>
    </source>
</reference>
<dbReference type="AlphaFoldDB" id="A0A858ZY05"/>
<dbReference type="PANTHER" id="PTHR11552">
    <property type="entry name" value="GLUCOSE-METHANOL-CHOLINE GMC OXIDOREDUCTASE"/>
    <property type="match status" value="1"/>
</dbReference>
<dbReference type="InterPro" id="IPR036188">
    <property type="entry name" value="FAD/NAD-bd_sf"/>
</dbReference>
<dbReference type="PROSITE" id="PS00624">
    <property type="entry name" value="GMC_OXRED_2"/>
    <property type="match status" value="1"/>
</dbReference>
<sequence>MSTPDTFDYVIVGAGMAGCLLAHRLSEDGRHSVCLLESGPPDRSPFIHIPAGFIKVGYDPRYTWDFETAPGEGTAGRRVTTRLGRTLGGSSAINGFNYTRGTARDYDGWAAQGNPGWSYDEVLPHFRRTERRIGGGDEPHRGHDGLLPITDCDWRHPLCDGFIASAHALGIGPAGDYNLGVQEGAGYYQRWIHKGRRVSAATAFLKPVRARANLQVRTGAHATSVLFEGRRAVGVQVLMQPGNARHTVRARREVILCAGAINSPKLLQLSGVGPADWLHGLGVAPVHVLPGVGRRLQDHFMVRSVVRVQGATTINSTARGWRLGLEIAKWAMGRPSVLAISPSVAYAFAASRPGLDAADLQFHFSPGSYASGIAGRLDGFAGMTLGFYQMRPASHGHVRALSPDPLESPEIQPAYMACEEDRRVVTDGLRLTRRILHAPPLLPYVLRDEAPPAEAVSDEDLLEYARQRGGTAWHFMGTCRMGPAQDASAVVDAQLRVHGLEGLRVADASVMPAMPSGNTGAPTMMIAEKAADMLLRA</sequence>
<dbReference type="RefSeq" id="WP_168728058.1">
    <property type="nucleotide sequence ID" value="NZ_CP051298.1"/>
</dbReference>
<dbReference type="EMBL" id="CP051298">
    <property type="protein sequence ID" value="QKD45573.1"/>
    <property type="molecule type" value="Genomic_DNA"/>
</dbReference>
<evidence type="ECO:0000256" key="2">
    <source>
        <dbReference type="ARBA" id="ARBA00010790"/>
    </source>
</evidence>
<protein>
    <submittedName>
        <fullName evidence="9">FAD-binding protein</fullName>
    </submittedName>
</protein>
<name>A0A858ZY05_9BURK</name>
<evidence type="ECO:0000256" key="6">
    <source>
        <dbReference type="RuleBase" id="RU003968"/>
    </source>
</evidence>
<dbReference type="InterPro" id="IPR012132">
    <property type="entry name" value="GMC_OxRdtase"/>
</dbReference>
<keyword evidence="3 6" id="KW-0285">Flavoprotein</keyword>
<dbReference type="Pfam" id="PF00732">
    <property type="entry name" value="GMC_oxred_N"/>
    <property type="match status" value="1"/>
</dbReference>
<dbReference type="GO" id="GO:0016614">
    <property type="term" value="F:oxidoreductase activity, acting on CH-OH group of donors"/>
    <property type="evidence" value="ECO:0007669"/>
    <property type="project" value="InterPro"/>
</dbReference>
<feature type="domain" description="Glucose-methanol-choline oxidoreductase N-terminal" evidence="8">
    <location>
        <begin position="259"/>
        <end position="273"/>
    </location>
</feature>
<dbReference type="SUPFAM" id="SSF54373">
    <property type="entry name" value="FAD-linked reductases, C-terminal domain"/>
    <property type="match status" value="1"/>
</dbReference>
<dbReference type="PANTHER" id="PTHR11552:SF147">
    <property type="entry name" value="CHOLINE DEHYDROGENASE, MITOCHONDRIAL"/>
    <property type="match status" value="1"/>
</dbReference>
<evidence type="ECO:0000313" key="10">
    <source>
        <dbReference type="Proteomes" id="UP000500755"/>
    </source>
</evidence>
<organism evidence="9 10">
    <name type="scientific">Alicycliphilus denitrificans</name>
    <dbReference type="NCBI Taxonomy" id="179636"/>
    <lineage>
        <taxon>Bacteria</taxon>
        <taxon>Pseudomonadati</taxon>
        <taxon>Pseudomonadota</taxon>
        <taxon>Betaproteobacteria</taxon>
        <taxon>Burkholderiales</taxon>
        <taxon>Comamonadaceae</taxon>
        <taxon>Alicycliphilus</taxon>
    </lineage>
</organism>
<dbReference type="SUPFAM" id="SSF51905">
    <property type="entry name" value="FAD/NAD(P)-binding domain"/>
    <property type="match status" value="1"/>
</dbReference>
<gene>
    <name evidence="9" type="ORF">HF896_18970</name>
</gene>
<dbReference type="PIRSF" id="PIRSF000137">
    <property type="entry name" value="Alcohol_oxidase"/>
    <property type="match status" value="1"/>
</dbReference>
<dbReference type="Gene3D" id="3.50.50.60">
    <property type="entry name" value="FAD/NAD(P)-binding domain"/>
    <property type="match status" value="1"/>
</dbReference>
<dbReference type="InterPro" id="IPR000172">
    <property type="entry name" value="GMC_OxRdtase_N"/>
</dbReference>
<dbReference type="Proteomes" id="UP000500755">
    <property type="component" value="Chromosome"/>
</dbReference>
<dbReference type="Pfam" id="PF05199">
    <property type="entry name" value="GMC_oxred_C"/>
    <property type="match status" value="1"/>
</dbReference>
<evidence type="ECO:0000259" key="7">
    <source>
        <dbReference type="PROSITE" id="PS00623"/>
    </source>
</evidence>
<evidence type="ECO:0000313" key="9">
    <source>
        <dbReference type="EMBL" id="QKD45573.1"/>
    </source>
</evidence>
<keyword evidence="4 5" id="KW-0274">FAD</keyword>
<evidence type="ECO:0000256" key="1">
    <source>
        <dbReference type="ARBA" id="ARBA00001974"/>
    </source>
</evidence>
<dbReference type="Gene3D" id="3.30.410.40">
    <property type="match status" value="1"/>
</dbReference>
<comment type="cofactor">
    <cofactor evidence="1 5">
        <name>FAD</name>
        <dbReference type="ChEBI" id="CHEBI:57692"/>
    </cofactor>
</comment>
<evidence type="ECO:0000256" key="5">
    <source>
        <dbReference type="PIRSR" id="PIRSR000137-2"/>
    </source>
</evidence>
<evidence type="ECO:0000256" key="4">
    <source>
        <dbReference type="ARBA" id="ARBA00022827"/>
    </source>
</evidence>
<dbReference type="PROSITE" id="PS00623">
    <property type="entry name" value="GMC_OXRED_1"/>
    <property type="match status" value="1"/>
</dbReference>
<proteinExistence type="inferred from homology"/>
<dbReference type="GO" id="GO:0050660">
    <property type="term" value="F:flavin adenine dinucleotide binding"/>
    <property type="evidence" value="ECO:0007669"/>
    <property type="project" value="InterPro"/>
</dbReference>
<evidence type="ECO:0000259" key="8">
    <source>
        <dbReference type="PROSITE" id="PS00624"/>
    </source>
</evidence>
<feature type="binding site" evidence="5">
    <location>
        <begin position="473"/>
        <end position="474"/>
    </location>
    <ligand>
        <name>FAD</name>
        <dbReference type="ChEBI" id="CHEBI:57692"/>
    </ligand>
</feature>
<evidence type="ECO:0000256" key="3">
    <source>
        <dbReference type="ARBA" id="ARBA00022630"/>
    </source>
</evidence>
<dbReference type="InterPro" id="IPR007867">
    <property type="entry name" value="GMC_OxRtase_C"/>
</dbReference>
<feature type="domain" description="Glucose-methanol-choline oxidoreductase N-terminal" evidence="7">
    <location>
        <begin position="84"/>
        <end position="107"/>
    </location>
</feature>
<comment type="similarity">
    <text evidence="2 6">Belongs to the GMC oxidoreductase family.</text>
</comment>